<feature type="domain" description="Bacterial transcriptional activator" evidence="4">
    <location>
        <begin position="1"/>
        <end position="101"/>
    </location>
</feature>
<dbReference type="CDD" id="cd15831">
    <property type="entry name" value="BTAD"/>
    <property type="match status" value="1"/>
</dbReference>
<evidence type="ECO:0000256" key="1">
    <source>
        <dbReference type="ARBA" id="ARBA00023015"/>
    </source>
</evidence>
<feature type="region of interest" description="Disordered" evidence="3">
    <location>
        <begin position="105"/>
        <end position="126"/>
    </location>
</feature>
<evidence type="ECO:0000259" key="4">
    <source>
        <dbReference type="SMART" id="SM01043"/>
    </source>
</evidence>
<accession>A0ABS1YIM1</accession>
<feature type="non-terminal residue" evidence="5">
    <location>
        <position position="1"/>
    </location>
</feature>
<name>A0ABS1YIM1_9ACTN</name>
<feature type="region of interest" description="Disordered" evidence="3">
    <location>
        <begin position="147"/>
        <end position="206"/>
    </location>
</feature>
<dbReference type="InterPro" id="IPR011990">
    <property type="entry name" value="TPR-like_helical_dom_sf"/>
</dbReference>
<dbReference type="InterPro" id="IPR005158">
    <property type="entry name" value="BTAD"/>
</dbReference>
<organism evidence="5 6">
    <name type="scientific">Micromonospora tarensis</name>
    <dbReference type="NCBI Taxonomy" id="2806100"/>
    <lineage>
        <taxon>Bacteria</taxon>
        <taxon>Bacillati</taxon>
        <taxon>Actinomycetota</taxon>
        <taxon>Actinomycetes</taxon>
        <taxon>Micromonosporales</taxon>
        <taxon>Micromonosporaceae</taxon>
        <taxon>Micromonospora</taxon>
    </lineage>
</organism>
<dbReference type="SMART" id="SM01043">
    <property type="entry name" value="BTAD"/>
    <property type="match status" value="1"/>
</dbReference>
<evidence type="ECO:0000313" key="5">
    <source>
        <dbReference type="EMBL" id="MBM0277269.1"/>
    </source>
</evidence>
<keyword evidence="6" id="KW-1185">Reference proteome</keyword>
<dbReference type="SUPFAM" id="SSF48452">
    <property type="entry name" value="TPR-like"/>
    <property type="match status" value="1"/>
</dbReference>
<comment type="caution">
    <text evidence="5">The sequence shown here is derived from an EMBL/GenBank/DDBJ whole genome shotgun (WGS) entry which is preliminary data.</text>
</comment>
<evidence type="ECO:0000313" key="6">
    <source>
        <dbReference type="Proteomes" id="UP000622245"/>
    </source>
</evidence>
<dbReference type="EMBL" id="JAEVHL010000093">
    <property type="protein sequence ID" value="MBM0277269.1"/>
    <property type="molecule type" value="Genomic_DNA"/>
</dbReference>
<keyword evidence="2" id="KW-0804">Transcription</keyword>
<reference evidence="5 6" key="1">
    <citation type="submission" date="2021-01" db="EMBL/GenBank/DDBJ databases">
        <title>Draft genome sequence of Micromonospora sp. strain STR1s_6.</title>
        <authorList>
            <person name="Karlyshev A."/>
            <person name="Jawad R."/>
        </authorList>
    </citation>
    <scope>NUCLEOTIDE SEQUENCE [LARGE SCALE GENOMIC DNA]</scope>
    <source>
        <strain evidence="5 6">STR1S-6</strain>
    </source>
</reference>
<dbReference type="PANTHER" id="PTHR35807">
    <property type="entry name" value="TRANSCRIPTIONAL REGULATOR REDD-RELATED"/>
    <property type="match status" value="1"/>
</dbReference>
<keyword evidence="1" id="KW-0805">Transcription regulation</keyword>
<sequence length="276" mass="28476">TGAFVDAAAAGLDEQRLLAYERLAAVELGLGRFAATARDLRPLVAEHPLREPLVAGYLLALAGCGQQAAALRIYAETRRLLVDELGVEPGPELTEAHLRVLRGQTPAEPAAAEPADPPPAQLPGAPAWFTGRAAALRQLDALLPAEPAGAARNGGQGGPGQASSSPRSPAPPGSAKPPSRCTGPTGSRTGTRTGSSTSTCAGSTSTAGRYRRARRCAASWRRCTCRPSGCPPTCPGRPPCSGPCSPTAGSWCCSTTPVTTSRCGPCYRDRRAAWSW</sequence>
<feature type="compositionally biased region" description="Low complexity" evidence="3">
    <location>
        <begin position="176"/>
        <end position="206"/>
    </location>
</feature>
<dbReference type="InterPro" id="IPR051677">
    <property type="entry name" value="AfsR-DnrI-RedD_regulator"/>
</dbReference>
<dbReference type="Proteomes" id="UP000622245">
    <property type="component" value="Unassembled WGS sequence"/>
</dbReference>
<proteinExistence type="predicted"/>
<gene>
    <name evidence="5" type="ORF">JM949_18665</name>
</gene>
<protein>
    <submittedName>
        <fullName evidence="5">AfsR/SARP family transcriptional regulator</fullName>
    </submittedName>
</protein>
<dbReference type="Gene3D" id="1.25.40.10">
    <property type="entry name" value="Tetratricopeptide repeat domain"/>
    <property type="match status" value="1"/>
</dbReference>
<evidence type="ECO:0000256" key="3">
    <source>
        <dbReference type="SAM" id="MobiDB-lite"/>
    </source>
</evidence>
<dbReference type="Pfam" id="PF03704">
    <property type="entry name" value="BTAD"/>
    <property type="match status" value="1"/>
</dbReference>
<dbReference type="PANTHER" id="PTHR35807:SF1">
    <property type="entry name" value="TRANSCRIPTIONAL REGULATOR REDD"/>
    <property type="match status" value="1"/>
</dbReference>
<evidence type="ECO:0000256" key="2">
    <source>
        <dbReference type="ARBA" id="ARBA00023163"/>
    </source>
</evidence>